<sequence>MENHRRESRSVSFRASVGNAEQVFCDLHLTGPKLIPGSVGKTWLKFDVVQVDFGVIPDAQSSDPPSNFIYKADIQFKLSDELSYGCTCVQASPRIHEPELTDQRSTRYSQNINVNPLALSLGVRNSRGISTSVTAFGWLPAFKDPVHSKCVEWKWECRRLRDGDFFHKGRVTYFGIGAIPRPPFDPRIVQYLPQEFKGEAMWEVSDEVLHQLSAVNCTVKITLYTRCFRQACLIGFTCSTLKSTIVMVFVTHTALTTASTFPAFYSIVIKCPNV</sequence>
<accession>A0ABD1XR57</accession>
<protein>
    <recommendedName>
        <fullName evidence="3">Arrestin-like N-terminal domain-containing protein</fullName>
    </recommendedName>
</protein>
<organism evidence="1 2">
    <name type="scientific">Riccia fluitans</name>
    <dbReference type="NCBI Taxonomy" id="41844"/>
    <lineage>
        <taxon>Eukaryota</taxon>
        <taxon>Viridiplantae</taxon>
        <taxon>Streptophyta</taxon>
        <taxon>Embryophyta</taxon>
        <taxon>Marchantiophyta</taxon>
        <taxon>Marchantiopsida</taxon>
        <taxon>Marchantiidae</taxon>
        <taxon>Marchantiales</taxon>
        <taxon>Ricciaceae</taxon>
        <taxon>Riccia</taxon>
    </lineage>
</organism>
<keyword evidence="2" id="KW-1185">Reference proteome</keyword>
<reference evidence="1 2" key="1">
    <citation type="submission" date="2024-09" db="EMBL/GenBank/DDBJ databases">
        <title>Chromosome-scale assembly of Riccia fluitans.</title>
        <authorList>
            <person name="Paukszto L."/>
            <person name="Sawicki J."/>
            <person name="Karawczyk K."/>
            <person name="Piernik-Szablinska J."/>
            <person name="Szczecinska M."/>
            <person name="Mazdziarz M."/>
        </authorList>
    </citation>
    <scope>NUCLEOTIDE SEQUENCE [LARGE SCALE GENOMIC DNA]</scope>
    <source>
        <strain evidence="1">Rf_01</strain>
        <tissue evidence="1">Aerial parts of the thallus</tissue>
    </source>
</reference>
<dbReference type="Proteomes" id="UP001605036">
    <property type="component" value="Unassembled WGS sequence"/>
</dbReference>
<evidence type="ECO:0000313" key="2">
    <source>
        <dbReference type="Proteomes" id="UP001605036"/>
    </source>
</evidence>
<name>A0ABD1XR57_9MARC</name>
<proteinExistence type="predicted"/>
<comment type="caution">
    <text evidence="1">The sequence shown here is derived from an EMBL/GenBank/DDBJ whole genome shotgun (WGS) entry which is preliminary data.</text>
</comment>
<evidence type="ECO:0008006" key="3">
    <source>
        <dbReference type="Google" id="ProtNLM"/>
    </source>
</evidence>
<evidence type="ECO:0000313" key="1">
    <source>
        <dbReference type="EMBL" id="KAL2611193.1"/>
    </source>
</evidence>
<dbReference type="AlphaFoldDB" id="A0ABD1XR57"/>
<dbReference type="EMBL" id="JBHFFA010000007">
    <property type="protein sequence ID" value="KAL2611193.1"/>
    <property type="molecule type" value="Genomic_DNA"/>
</dbReference>
<gene>
    <name evidence="1" type="ORF">R1flu_022885</name>
</gene>